<feature type="transmembrane region" description="Helical" evidence="8">
    <location>
        <begin position="276"/>
        <end position="299"/>
    </location>
</feature>
<keyword evidence="2 8" id="KW-0812">Transmembrane</keyword>
<evidence type="ECO:0000256" key="8">
    <source>
        <dbReference type="SAM" id="Phobius"/>
    </source>
</evidence>
<dbReference type="STRING" id="2015173.A0A026W7S2"/>
<reference evidence="10 12" key="1">
    <citation type="journal article" date="2014" name="Curr. Biol.">
        <title>The genome of the clonal raider ant Cerapachys biroi.</title>
        <authorList>
            <person name="Oxley P.R."/>
            <person name="Ji L."/>
            <person name="Fetter-Pruneda I."/>
            <person name="McKenzie S.K."/>
            <person name="Li C."/>
            <person name="Hu H."/>
            <person name="Zhang G."/>
            <person name="Kronauer D.J."/>
        </authorList>
    </citation>
    <scope>NUCLEOTIDE SEQUENCE [LARGE SCALE GENOMIC DNA]</scope>
</reference>
<evidence type="ECO:0000256" key="3">
    <source>
        <dbReference type="ARBA" id="ARBA00022801"/>
    </source>
</evidence>
<dbReference type="EMBL" id="KK107419">
    <property type="protein sequence ID" value="EZA51089.1"/>
    <property type="molecule type" value="Genomic_DNA"/>
</dbReference>
<dbReference type="PANTHER" id="PTHR14969">
    <property type="entry name" value="SPHINGOSINE-1-PHOSPHATE PHOSPHOHYDROLASE"/>
    <property type="match status" value="1"/>
</dbReference>
<evidence type="ECO:0000256" key="7">
    <source>
        <dbReference type="ARBA" id="ARBA00038324"/>
    </source>
</evidence>
<dbReference type="EMBL" id="QOIP01000003">
    <property type="protein sequence ID" value="RLU24585.1"/>
    <property type="molecule type" value="Genomic_DNA"/>
</dbReference>
<dbReference type="OrthoDB" id="301434at2759"/>
<keyword evidence="6 8" id="KW-0472">Membrane</keyword>
<feature type="transmembrane region" description="Helical" evidence="8">
    <location>
        <begin position="345"/>
        <end position="369"/>
    </location>
</feature>
<evidence type="ECO:0000256" key="5">
    <source>
        <dbReference type="ARBA" id="ARBA00022989"/>
    </source>
</evidence>
<evidence type="ECO:0000259" key="9">
    <source>
        <dbReference type="SMART" id="SM00014"/>
    </source>
</evidence>
<comment type="similarity">
    <text evidence="7">Belongs to the type 2 lipid phosphate phosphatase family.</text>
</comment>
<gene>
    <name evidence="11" type="ORF">DMN91_002674</name>
    <name evidence="10" type="ORF">X777_10377</name>
</gene>
<dbReference type="PANTHER" id="PTHR14969:SF28">
    <property type="entry name" value="DIHYDROSPHINGOSINE 1-PHOSPHATE PHOSPHATASE LCB3-RELATED"/>
    <property type="match status" value="1"/>
</dbReference>
<evidence type="ECO:0000256" key="6">
    <source>
        <dbReference type="ARBA" id="ARBA00023136"/>
    </source>
</evidence>
<keyword evidence="5 8" id="KW-1133">Transmembrane helix</keyword>
<keyword evidence="4" id="KW-0256">Endoplasmic reticulum</keyword>
<proteinExistence type="inferred from homology"/>
<dbReference type="OMA" id="RMVMKAV"/>
<evidence type="ECO:0000256" key="4">
    <source>
        <dbReference type="ARBA" id="ARBA00022824"/>
    </source>
</evidence>
<feature type="transmembrane region" description="Helical" evidence="8">
    <location>
        <begin position="411"/>
        <end position="429"/>
    </location>
</feature>
<feature type="domain" description="Phosphatidic acid phosphatase type 2/haloperoxidase" evidence="9">
    <location>
        <begin position="151"/>
        <end position="267"/>
    </location>
</feature>
<dbReference type="SUPFAM" id="SSF48317">
    <property type="entry name" value="Acid phosphatase/Vanadium-dependent haloperoxidase"/>
    <property type="match status" value="1"/>
</dbReference>
<sequence length="446" mass="49984">MASELIGYLKDPQLVASIQRFFGVNIHYGKHCEGLKSSGTWQSEQDEDTCTKADRNERKHVPTCRNQELNGCDRNSKRTVNGCTQRTRFLERQRNEPTNKCEEAAAVLSGTHYTITNSFWYYLFLFGTELGDEIFYSTFIPFLFWNIDGAIGRRVVLVWATVMTIGQALKDIICWPRPACPPTVRLQNKWSQEYGMPSTHAMIGVSIPFSIVLFTINKYIYPPLIGCLIASLWCALVSMSRLYLGMHTVLDIIVGLVLAFVLMIPLVPVVDVTNTYIITNVWLVAVLVGISIAAIVYYPSSDKWTPTRGDTAMVVSVTAGVHVGAWLGYYTGILSASSLSPPYTITWPTCSTLGHLILRTVFGFACVIATKSSCKLFSYVTLCAILGINWKQLMSCQDYSGNQNKVLVDLVYKYLACFMIGVNTVYFLPQVFSMMGIERPAFFTEM</sequence>
<dbReference type="CDD" id="cd03388">
    <property type="entry name" value="PAP2_SPPase1"/>
    <property type="match status" value="1"/>
</dbReference>
<name>A0A026W7S2_OOCBI</name>
<comment type="subcellular location">
    <subcellularLocation>
        <location evidence="1">Endoplasmic reticulum membrane</location>
        <topology evidence="1">Multi-pass membrane protein</topology>
    </subcellularLocation>
</comment>
<feature type="transmembrane region" description="Helical" evidence="8">
    <location>
        <begin position="311"/>
        <end position="333"/>
    </location>
</feature>
<feature type="transmembrane region" description="Helical" evidence="8">
    <location>
        <begin position="249"/>
        <end position="270"/>
    </location>
</feature>
<dbReference type="GO" id="GO:0005789">
    <property type="term" value="C:endoplasmic reticulum membrane"/>
    <property type="evidence" value="ECO:0007669"/>
    <property type="project" value="UniProtKB-SubCell"/>
</dbReference>
<evidence type="ECO:0000313" key="12">
    <source>
        <dbReference type="Proteomes" id="UP000053097"/>
    </source>
</evidence>
<evidence type="ECO:0000313" key="13">
    <source>
        <dbReference type="Proteomes" id="UP000279307"/>
    </source>
</evidence>
<dbReference type="InterPro" id="IPR036938">
    <property type="entry name" value="PAP2/HPO_sf"/>
</dbReference>
<reference evidence="11 13" key="2">
    <citation type="journal article" date="2018" name="Genome Res.">
        <title>The genomic architecture and molecular evolution of ant odorant receptors.</title>
        <authorList>
            <person name="McKenzie S.K."/>
            <person name="Kronauer D.J.C."/>
        </authorList>
    </citation>
    <scope>NUCLEOTIDE SEQUENCE [LARGE SCALE GENOMIC DNA]</scope>
    <source>
        <strain evidence="11">Clonal line C1</strain>
    </source>
</reference>
<reference evidence="11" key="3">
    <citation type="submission" date="2018-07" db="EMBL/GenBank/DDBJ databases">
        <authorList>
            <person name="Mckenzie S.K."/>
            <person name="Kronauer D.J.C."/>
        </authorList>
    </citation>
    <scope>NUCLEOTIDE SEQUENCE</scope>
    <source>
        <strain evidence="11">Clonal line C1</strain>
    </source>
</reference>
<evidence type="ECO:0000313" key="10">
    <source>
        <dbReference type="EMBL" id="EZA51089.1"/>
    </source>
</evidence>
<dbReference type="GO" id="GO:0042392">
    <property type="term" value="F:sphingosine-1-phosphate phosphatase activity"/>
    <property type="evidence" value="ECO:0007669"/>
    <property type="project" value="TreeGrafter"/>
</dbReference>
<evidence type="ECO:0000256" key="1">
    <source>
        <dbReference type="ARBA" id="ARBA00004477"/>
    </source>
</evidence>
<accession>A0A026W7S2</accession>
<evidence type="ECO:0000256" key="2">
    <source>
        <dbReference type="ARBA" id="ARBA00022692"/>
    </source>
</evidence>
<evidence type="ECO:0000313" key="11">
    <source>
        <dbReference type="EMBL" id="RLU24585.1"/>
    </source>
</evidence>
<feature type="transmembrane region" description="Helical" evidence="8">
    <location>
        <begin position="220"/>
        <end position="237"/>
    </location>
</feature>
<organism evidence="10 12">
    <name type="scientific">Ooceraea biroi</name>
    <name type="common">Clonal raider ant</name>
    <name type="synonym">Cerapachys biroi</name>
    <dbReference type="NCBI Taxonomy" id="2015173"/>
    <lineage>
        <taxon>Eukaryota</taxon>
        <taxon>Metazoa</taxon>
        <taxon>Ecdysozoa</taxon>
        <taxon>Arthropoda</taxon>
        <taxon>Hexapoda</taxon>
        <taxon>Insecta</taxon>
        <taxon>Pterygota</taxon>
        <taxon>Neoptera</taxon>
        <taxon>Endopterygota</taxon>
        <taxon>Hymenoptera</taxon>
        <taxon>Apocrita</taxon>
        <taxon>Aculeata</taxon>
        <taxon>Formicoidea</taxon>
        <taxon>Formicidae</taxon>
        <taxon>Dorylinae</taxon>
        <taxon>Ooceraea</taxon>
    </lineage>
</organism>
<dbReference type="AlphaFoldDB" id="A0A026W7S2"/>
<dbReference type="GO" id="GO:0006670">
    <property type="term" value="P:sphingosine metabolic process"/>
    <property type="evidence" value="ECO:0007669"/>
    <property type="project" value="TreeGrafter"/>
</dbReference>
<protein>
    <submittedName>
        <fullName evidence="10">Sphingosine-1-phosphate phosphatase</fullName>
    </submittedName>
</protein>
<dbReference type="Gene3D" id="1.20.144.10">
    <property type="entry name" value="Phosphatidic acid phosphatase type 2/haloperoxidase"/>
    <property type="match status" value="1"/>
</dbReference>
<dbReference type="Proteomes" id="UP000053097">
    <property type="component" value="Unassembled WGS sequence"/>
</dbReference>
<keyword evidence="3" id="KW-0378">Hydrolase</keyword>
<dbReference type="Proteomes" id="UP000279307">
    <property type="component" value="Chromosome 3"/>
</dbReference>
<dbReference type="Pfam" id="PF01569">
    <property type="entry name" value="PAP2"/>
    <property type="match status" value="1"/>
</dbReference>
<dbReference type="InterPro" id="IPR000326">
    <property type="entry name" value="PAP2/HPO"/>
</dbReference>
<keyword evidence="12" id="KW-1185">Reference proteome</keyword>
<dbReference type="SMART" id="SM00014">
    <property type="entry name" value="acidPPc"/>
    <property type="match status" value="1"/>
</dbReference>